<evidence type="ECO:0000313" key="3">
    <source>
        <dbReference type="Proteomes" id="UP001362999"/>
    </source>
</evidence>
<organism evidence="2 3">
    <name type="scientific">Favolaschia claudopus</name>
    <dbReference type="NCBI Taxonomy" id="2862362"/>
    <lineage>
        <taxon>Eukaryota</taxon>
        <taxon>Fungi</taxon>
        <taxon>Dikarya</taxon>
        <taxon>Basidiomycota</taxon>
        <taxon>Agaricomycotina</taxon>
        <taxon>Agaricomycetes</taxon>
        <taxon>Agaricomycetidae</taxon>
        <taxon>Agaricales</taxon>
        <taxon>Marasmiineae</taxon>
        <taxon>Mycenaceae</taxon>
        <taxon>Favolaschia</taxon>
    </lineage>
</organism>
<proteinExistence type="predicted"/>
<reference evidence="2 3" key="1">
    <citation type="journal article" date="2024" name="J Genomics">
        <title>Draft genome sequencing and assembly of Favolaschia claudopus CIRM-BRFM 2984 isolated from oak limbs.</title>
        <authorList>
            <person name="Navarro D."/>
            <person name="Drula E."/>
            <person name="Chaduli D."/>
            <person name="Cazenave R."/>
            <person name="Ahrendt S."/>
            <person name="Wang J."/>
            <person name="Lipzen A."/>
            <person name="Daum C."/>
            <person name="Barry K."/>
            <person name="Grigoriev I.V."/>
            <person name="Favel A."/>
            <person name="Rosso M.N."/>
            <person name="Martin F."/>
        </authorList>
    </citation>
    <scope>NUCLEOTIDE SEQUENCE [LARGE SCALE GENOMIC DNA]</scope>
    <source>
        <strain evidence="2 3">CIRM-BRFM 2984</strain>
    </source>
</reference>
<keyword evidence="3" id="KW-1185">Reference proteome</keyword>
<dbReference type="Proteomes" id="UP001362999">
    <property type="component" value="Unassembled WGS sequence"/>
</dbReference>
<evidence type="ECO:0000313" key="2">
    <source>
        <dbReference type="EMBL" id="KAK7028482.1"/>
    </source>
</evidence>
<evidence type="ECO:0000256" key="1">
    <source>
        <dbReference type="SAM" id="MobiDB-lite"/>
    </source>
</evidence>
<feature type="compositionally biased region" description="Polar residues" evidence="1">
    <location>
        <begin position="211"/>
        <end position="234"/>
    </location>
</feature>
<sequence length="291" mass="32148">MTPDASAITYEMATTTVMYGLPKNQKIDVLRKIRQRYYESGHAESPIRLSRNLEIQARAKFSYDVASTYFQNEHNAGIRRAEEHEDESLFDSDDDVTHQGPPAELVFWNATEPTPAEVAAARGEEGHEDPQLTDRLNIGMLHSVDTSAQEEEEPASWVSAPPRHFMDFVPASRVNAEVVEQGWSMFSTREQYEAAASGTWRPDTEGGADDNTASSAAGSSADNTGPTEGASETPSPRHLLRIIALKGYRDVDCGCTDGTHDEHRVRKSFAFNANDGTVVVKTMRTMLLPLN</sequence>
<feature type="region of interest" description="Disordered" evidence="1">
    <location>
        <begin position="194"/>
        <end position="237"/>
    </location>
</feature>
<gene>
    <name evidence="2" type="ORF">R3P38DRAFT_3190077</name>
</gene>
<protein>
    <submittedName>
        <fullName evidence="2">Uncharacterized protein</fullName>
    </submittedName>
</protein>
<accession>A0AAW0BPI6</accession>
<comment type="caution">
    <text evidence="2">The sequence shown here is derived from an EMBL/GenBank/DDBJ whole genome shotgun (WGS) entry which is preliminary data.</text>
</comment>
<dbReference type="AlphaFoldDB" id="A0AAW0BPI6"/>
<name>A0AAW0BPI6_9AGAR</name>
<dbReference type="EMBL" id="JAWWNJ010000028">
    <property type="protein sequence ID" value="KAK7028482.1"/>
    <property type="molecule type" value="Genomic_DNA"/>
</dbReference>